<dbReference type="AlphaFoldDB" id="A0A7M5X0H2"/>
<dbReference type="GO" id="GO:0005525">
    <property type="term" value="F:GTP binding"/>
    <property type="evidence" value="ECO:0007669"/>
    <property type="project" value="UniProtKB-KW"/>
</dbReference>
<evidence type="ECO:0000313" key="5">
    <source>
        <dbReference type="Proteomes" id="UP000594262"/>
    </source>
</evidence>
<dbReference type="PROSITE" id="PS51420">
    <property type="entry name" value="RHO"/>
    <property type="match status" value="1"/>
</dbReference>
<dbReference type="FunFam" id="3.40.50.300:FF:001072">
    <property type="entry name" value="Rab family GTPase"/>
    <property type="match status" value="1"/>
</dbReference>
<dbReference type="PANTHER" id="PTHR47979">
    <property type="entry name" value="DRAB11-RELATED"/>
    <property type="match status" value="1"/>
</dbReference>
<sequence>MAKNSSSLEHRNKFEPNYFYQFRLILIGDSTVGKSSLLRQFTEGQFIQASDPTVGVDFHVRIIELNDKVRVKLQLWDTAGQERFRSITRSYYRNCAGCLVVYDITNRESFDHVKEWLEEARYATEDQDIVYCLIGHKVDLDYRREVSTSEGEAFANAHGMTFIETSAKILCNVEESFISVAREIYSRLELGQIAQKDGWDGVKTVPFRPGNVYLSQETLNETNQNDKKCCR</sequence>
<dbReference type="RefSeq" id="XP_066936576.1">
    <property type="nucleotide sequence ID" value="XM_067080475.1"/>
</dbReference>
<dbReference type="NCBIfam" id="TIGR00231">
    <property type="entry name" value="small_GTP"/>
    <property type="match status" value="1"/>
</dbReference>
<keyword evidence="3" id="KW-0342">GTP-binding</keyword>
<dbReference type="InterPro" id="IPR050209">
    <property type="entry name" value="Rab_GTPases_membrane_traffic"/>
</dbReference>
<dbReference type="GO" id="GO:0003924">
    <property type="term" value="F:GTPase activity"/>
    <property type="evidence" value="ECO:0007669"/>
    <property type="project" value="InterPro"/>
</dbReference>
<dbReference type="OrthoDB" id="9989112at2759"/>
<organism evidence="4 5">
    <name type="scientific">Clytia hemisphaerica</name>
    <dbReference type="NCBI Taxonomy" id="252671"/>
    <lineage>
        <taxon>Eukaryota</taxon>
        <taxon>Metazoa</taxon>
        <taxon>Cnidaria</taxon>
        <taxon>Hydrozoa</taxon>
        <taxon>Hydroidolina</taxon>
        <taxon>Leptothecata</taxon>
        <taxon>Obeliida</taxon>
        <taxon>Clytiidae</taxon>
        <taxon>Clytia</taxon>
    </lineage>
</organism>
<evidence type="ECO:0000256" key="2">
    <source>
        <dbReference type="ARBA" id="ARBA00022741"/>
    </source>
</evidence>
<evidence type="ECO:0000256" key="1">
    <source>
        <dbReference type="ARBA" id="ARBA00006270"/>
    </source>
</evidence>
<comment type="similarity">
    <text evidence="1">Belongs to the small GTPase superfamily. Rab family.</text>
</comment>
<evidence type="ECO:0000256" key="3">
    <source>
        <dbReference type="ARBA" id="ARBA00023134"/>
    </source>
</evidence>
<dbReference type="InterPro" id="IPR001806">
    <property type="entry name" value="Small_GTPase"/>
</dbReference>
<dbReference type="SUPFAM" id="SSF52540">
    <property type="entry name" value="P-loop containing nucleoside triphosphate hydrolases"/>
    <property type="match status" value="1"/>
</dbReference>
<dbReference type="PRINTS" id="PR00449">
    <property type="entry name" value="RASTRNSFRMNG"/>
</dbReference>
<dbReference type="Proteomes" id="UP000594262">
    <property type="component" value="Unplaced"/>
</dbReference>
<dbReference type="Gene3D" id="3.40.50.300">
    <property type="entry name" value="P-loop containing nucleotide triphosphate hydrolases"/>
    <property type="match status" value="1"/>
</dbReference>
<dbReference type="InterPro" id="IPR027417">
    <property type="entry name" value="P-loop_NTPase"/>
</dbReference>
<evidence type="ECO:0000313" key="4">
    <source>
        <dbReference type="EnsemblMetazoa" id="CLYHEMP015627.1"/>
    </source>
</evidence>
<dbReference type="SMART" id="SM00174">
    <property type="entry name" value="RHO"/>
    <property type="match status" value="1"/>
</dbReference>
<keyword evidence="5" id="KW-1185">Reference proteome</keyword>
<name>A0A7M5X0H2_9CNID</name>
<dbReference type="SMART" id="SM00176">
    <property type="entry name" value="RAN"/>
    <property type="match status" value="1"/>
</dbReference>
<keyword evidence="2" id="KW-0547">Nucleotide-binding</keyword>
<proteinExistence type="inferred from homology"/>
<dbReference type="PROSITE" id="PS51419">
    <property type="entry name" value="RAB"/>
    <property type="match status" value="1"/>
</dbReference>
<dbReference type="InterPro" id="IPR005225">
    <property type="entry name" value="Small_GTP-bd"/>
</dbReference>
<reference evidence="4" key="1">
    <citation type="submission" date="2021-01" db="UniProtKB">
        <authorList>
            <consortium name="EnsemblMetazoa"/>
        </authorList>
    </citation>
    <scope>IDENTIFICATION</scope>
</reference>
<dbReference type="Pfam" id="PF00071">
    <property type="entry name" value="Ras"/>
    <property type="match status" value="1"/>
</dbReference>
<dbReference type="SMART" id="SM00175">
    <property type="entry name" value="RAB"/>
    <property type="match status" value="1"/>
</dbReference>
<dbReference type="SMART" id="SM00173">
    <property type="entry name" value="RAS"/>
    <property type="match status" value="1"/>
</dbReference>
<dbReference type="PROSITE" id="PS51421">
    <property type="entry name" value="RAS"/>
    <property type="match status" value="1"/>
</dbReference>
<dbReference type="GeneID" id="136824318"/>
<protein>
    <submittedName>
        <fullName evidence="4">Uncharacterized protein</fullName>
    </submittedName>
</protein>
<accession>A0A7M5X0H2</accession>
<dbReference type="EnsemblMetazoa" id="CLYHEMT015627.1">
    <property type="protein sequence ID" value="CLYHEMP015627.1"/>
    <property type="gene ID" value="CLYHEMG015627"/>
</dbReference>